<evidence type="ECO:0000313" key="3">
    <source>
        <dbReference type="Proteomes" id="UP000001396"/>
    </source>
</evidence>
<accession>D3AZI3</accession>
<feature type="signal peptide" evidence="1">
    <location>
        <begin position="1"/>
        <end position="19"/>
    </location>
</feature>
<proteinExistence type="predicted"/>
<dbReference type="GeneID" id="31357890"/>
<evidence type="ECO:0000313" key="2">
    <source>
        <dbReference type="EMBL" id="EFA85362.1"/>
    </source>
</evidence>
<dbReference type="RefSeq" id="XP_020437471.1">
    <property type="nucleotide sequence ID" value="XM_020573354.1"/>
</dbReference>
<gene>
    <name evidence="2" type="ORF">PPL_02365</name>
</gene>
<dbReference type="EMBL" id="ADBJ01000008">
    <property type="protein sequence ID" value="EFA85362.1"/>
    <property type="molecule type" value="Genomic_DNA"/>
</dbReference>
<dbReference type="AlphaFoldDB" id="D3AZI3"/>
<comment type="caution">
    <text evidence="2">The sequence shown here is derived from an EMBL/GenBank/DDBJ whole genome shotgun (WGS) entry which is preliminary data.</text>
</comment>
<sequence>MSKSLLLLVVFVVVKIVIADPFEQFSSATVAFYNLAANSPDAISQYKYLDGAVFCCAYGTTYLSPSAGGSYTGTRWFIERYADNLYGIVNTAAFLPGADQERRYLACDYSTNRVILTSRDVPRDKVYSYSNTWSVVKHGDNDYSFKCRPILAEDDAYLDGAVFPGTPGKVYISPSYNGGYTGTHWSISLI</sequence>
<keyword evidence="1" id="KW-0732">Signal</keyword>
<reference evidence="2 3" key="1">
    <citation type="journal article" date="2011" name="Genome Res.">
        <title>Phylogeny-wide analysis of social amoeba genomes highlights ancient origins for complex intercellular communication.</title>
        <authorList>
            <person name="Heidel A.J."/>
            <person name="Lawal H.M."/>
            <person name="Felder M."/>
            <person name="Schilde C."/>
            <person name="Helps N.R."/>
            <person name="Tunggal B."/>
            <person name="Rivero F."/>
            <person name="John U."/>
            <person name="Schleicher M."/>
            <person name="Eichinger L."/>
            <person name="Platzer M."/>
            <person name="Noegel A.A."/>
            <person name="Schaap P."/>
            <person name="Gloeckner G."/>
        </authorList>
    </citation>
    <scope>NUCLEOTIDE SEQUENCE [LARGE SCALE GENOMIC DNA]</scope>
    <source>
        <strain evidence="3">ATCC 26659 / Pp 5 / PN500</strain>
    </source>
</reference>
<name>D3AZI3_HETP5</name>
<feature type="chain" id="PRO_5003041185" evidence="1">
    <location>
        <begin position="20"/>
        <end position="190"/>
    </location>
</feature>
<evidence type="ECO:0000256" key="1">
    <source>
        <dbReference type="SAM" id="SignalP"/>
    </source>
</evidence>
<protein>
    <submittedName>
        <fullName evidence="2">Uncharacterized protein</fullName>
    </submittedName>
</protein>
<dbReference type="Proteomes" id="UP000001396">
    <property type="component" value="Unassembled WGS sequence"/>
</dbReference>
<keyword evidence="3" id="KW-1185">Reference proteome</keyword>
<dbReference type="InParanoid" id="D3AZI3"/>
<organism evidence="2 3">
    <name type="scientific">Heterostelium pallidum (strain ATCC 26659 / Pp 5 / PN500)</name>
    <name type="common">Cellular slime mold</name>
    <name type="synonym">Polysphondylium pallidum</name>
    <dbReference type="NCBI Taxonomy" id="670386"/>
    <lineage>
        <taxon>Eukaryota</taxon>
        <taxon>Amoebozoa</taxon>
        <taxon>Evosea</taxon>
        <taxon>Eumycetozoa</taxon>
        <taxon>Dictyostelia</taxon>
        <taxon>Acytosteliales</taxon>
        <taxon>Acytosteliaceae</taxon>
        <taxon>Heterostelium</taxon>
    </lineage>
</organism>